<name>A0A820PVW6_9BILA</name>
<evidence type="ECO:0000313" key="3">
    <source>
        <dbReference type="EMBL" id="CAF4414422.1"/>
    </source>
</evidence>
<evidence type="ECO:0000313" key="4">
    <source>
        <dbReference type="Proteomes" id="UP000663873"/>
    </source>
</evidence>
<evidence type="ECO:0008006" key="5">
    <source>
        <dbReference type="Google" id="ProtNLM"/>
    </source>
</evidence>
<feature type="coiled-coil region" evidence="1">
    <location>
        <begin position="58"/>
        <end position="89"/>
    </location>
</feature>
<accession>A0A820PVW6</accession>
<organism evidence="3 4">
    <name type="scientific">Rotaria socialis</name>
    <dbReference type="NCBI Taxonomy" id="392032"/>
    <lineage>
        <taxon>Eukaryota</taxon>
        <taxon>Metazoa</taxon>
        <taxon>Spiralia</taxon>
        <taxon>Gnathifera</taxon>
        <taxon>Rotifera</taxon>
        <taxon>Eurotatoria</taxon>
        <taxon>Bdelloidea</taxon>
        <taxon>Philodinida</taxon>
        <taxon>Philodinidae</taxon>
        <taxon>Rotaria</taxon>
    </lineage>
</organism>
<dbReference type="Proteomes" id="UP000663825">
    <property type="component" value="Unassembled WGS sequence"/>
</dbReference>
<protein>
    <recommendedName>
        <fullName evidence="5">TRAF-type domain-containing protein</fullName>
    </recommendedName>
</protein>
<evidence type="ECO:0000256" key="1">
    <source>
        <dbReference type="SAM" id="Coils"/>
    </source>
</evidence>
<dbReference type="Proteomes" id="UP000663873">
    <property type="component" value="Unassembled WGS sequence"/>
</dbReference>
<dbReference type="AlphaFoldDB" id="A0A820PVW6"/>
<dbReference type="EMBL" id="CAJOBP010003673">
    <property type="protein sequence ID" value="CAF4414422.1"/>
    <property type="molecule type" value="Genomic_DNA"/>
</dbReference>
<keyword evidence="4" id="KW-1185">Reference proteome</keyword>
<reference evidence="3" key="1">
    <citation type="submission" date="2021-02" db="EMBL/GenBank/DDBJ databases">
        <authorList>
            <person name="Nowell W R."/>
        </authorList>
    </citation>
    <scope>NUCLEOTIDE SEQUENCE</scope>
</reference>
<proteinExistence type="predicted"/>
<dbReference type="EMBL" id="CAJNXB010001111">
    <property type="protein sequence ID" value="CAF3131020.1"/>
    <property type="molecule type" value="Genomic_DNA"/>
</dbReference>
<evidence type="ECO:0000313" key="2">
    <source>
        <dbReference type="EMBL" id="CAF3131020.1"/>
    </source>
</evidence>
<keyword evidence="1" id="KW-0175">Coiled coil</keyword>
<comment type="caution">
    <text evidence="3">The sequence shown here is derived from an EMBL/GenBank/DDBJ whole genome shotgun (WGS) entry which is preliminary data.</text>
</comment>
<gene>
    <name evidence="2" type="ORF">TIS948_LOCUS8544</name>
    <name evidence="3" type="ORF">UJA718_LOCUS20073</name>
</gene>
<sequence length="134" mass="16157">MNEYCPEFRVHCSSKDLGCSSFRQKNELINHTNECSFEDLRPTIDFLHKKIRNQSSYIEQFLQQAKQEKIQLEEQLVKERIQLEEYIKLQKSQHELVINEIEEQNTQFQLICKENQSRNNQITFFSDQITLLEE</sequence>